<protein>
    <submittedName>
        <fullName evidence="1">Uncharacterized protein</fullName>
    </submittedName>
</protein>
<name>A0A5C6TJF9_FUSOC</name>
<dbReference type="Proteomes" id="UP000321331">
    <property type="component" value="Unassembled WGS sequence"/>
</dbReference>
<dbReference type="AlphaFoldDB" id="A0A5C6TJF9"/>
<evidence type="ECO:0000313" key="1">
    <source>
        <dbReference type="EMBL" id="TXC10384.1"/>
    </source>
</evidence>
<dbReference type="EMBL" id="VMNF01000004">
    <property type="protein sequence ID" value="TXC10384.1"/>
    <property type="molecule type" value="Genomic_DNA"/>
</dbReference>
<reference evidence="1 2" key="1">
    <citation type="submission" date="2019-07" db="EMBL/GenBank/DDBJ databases">
        <title>The First High-Quality Draft Genome Sequence of the Causal Agent of the Current Panama Disease Epidemic.</title>
        <authorList>
            <person name="Warmington R.J."/>
            <person name="Kay W."/>
            <person name="Jeffries A."/>
            <person name="Bebber D."/>
            <person name="Moore K."/>
            <person name="Studholme D.J."/>
        </authorList>
    </citation>
    <scope>NUCLEOTIDE SEQUENCE [LARGE SCALE GENOMIC DNA]</scope>
    <source>
        <strain evidence="1 2">TR4</strain>
    </source>
</reference>
<organism evidence="1 2">
    <name type="scientific">Fusarium oxysporum f. sp. cubense</name>
    <dbReference type="NCBI Taxonomy" id="61366"/>
    <lineage>
        <taxon>Eukaryota</taxon>
        <taxon>Fungi</taxon>
        <taxon>Dikarya</taxon>
        <taxon>Ascomycota</taxon>
        <taxon>Pezizomycotina</taxon>
        <taxon>Sordariomycetes</taxon>
        <taxon>Hypocreomycetidae</taxon>
        <taxon>Hypocreales</taxon>
        <taxon>Nectriaceae</taxon>
        <taxon>Fusarium</taxon>
        <taxon>Fusarium oxysporum species complex</taxon>
    </lineage>
</organism>
<gene>
    <name evidence="1" type="ORF">FocTR4_00005343</name>
</gene>
<comment type="caution">
    <text evidence="1">The sequence shown here is derived from an EMBL/GenBank/DDBJ whole genome shotgun (WGS) entry which is preliminary data.</text>
</comment>
<sequence>MGPRLPIHTTMAQPLCTPMQQPMRRLNNELGHKVVDKPPLMMSTSQCTFLTSLVLSLPFVWAPINQWGPEDGRHAASYAMTLDKVRAMVQYHSP</sequence>
<evidence type="ECO:0000313" key="2">
    <source>
        <dbReference type="Proteomes" id="UP000321331"/>
    </source>
</evidence>
<proteinExistence type="predicted"/>
<accession>A0A5C6TJF9</accession>